<keyword evidence="2" id="KW-1185">Reference proteome</keyword>
<accession>A0A4V2W3Q9</accession>
<gene>
    <name evidence="1" type="ORF">EDD60_12547</name>
</gene>
<evidence type="ECO:0000313" key="1">
    <source>
        <dbReference type="EMBL" id="TCV92959.1"/>
    </source>
</evidence>
<name>A0A4V2W3Q9_9FIRM</name>
<comment type="caution">
    <text evidence="1">The sequence shown here is derived from an EMBL/GenBank/DDBJ whole genome shotgun (WGS) entry which is preliminary data.</text>
</comment>
<reference evidence="1 2" key="1">
    <citation type="submission" date="2019-03" db="EMBL/GenBank/DDBJ databases">
        <title>Genomic Encyclopedia of Type Strains, Phase IV (KMG-IV): sequencing the most valuable type-strain genomes for metagenomic binning, comparative biology and taxonomic classification.</title>
        <authorList>
            <person name="Goeker M."/>
        </authorList>
    </citation>
    <scope>NUCLEOTIDE SEQUENCE [LARGE SCALE GENOMIC DNA]</scope>
    <source>
        <strain evidence="1 2">DSM 29487</strain>
    </source>
</reference>
<proteinExistence type="predicted"/>
<protein>
    <submittedName>
        <fullName evidence="1">Uncharacterized protein</fullName>
    </submittedName>
</protein>
<evidence type="ECO:0000313" key="2">
    <source>
        <dbReference type="Proteomes" id="UP000295515"/>
    </source>
</evidence>
<sequence length="281" mass="33012">MDMDKKAKDILLKTYWSSSGWKNQPYTDPLDFEYAKAKGLMFDPITITHDECIKRIIEIIDTITLEQVTKAFLCSLSTRRLDYRSAIASYSIAKLLIPHLYTPVISGHFYQDGEIAEKSHTCQICRDLKYGIIGNEYYQDVDLNVLNFERIKWGGVRRGELIYILFDLEQFIKEDILEPTKQDCEIFKNILKMIQTCQPNDYPSVLCEKIKDIPFFRSNKNERSMLIEILACIGILKPGSYNRTVKNKNDWTFAEFWRGEDSYNKEIVDQYFSQYLLSFKE</sequence>
<dbReference type="EMBL" id="SMCQ01000025">
    <property type="protein sequence ID" value="TCV92959.1"/>
    <property type="molecule type" value="Genomic_DNA"/>
</dbReference>
<dbReference type="Proteomes" id="UP000295515">
    <property type="component" value="Unassembled WGS sequence"/>
</dbReference>
<organism evidence="1 2">
    <name type="scientific">Longibaculum muris</name>
    <dbReference type="NCBI Taxonomy" id="1796628"/>
    <lineage>
        <taxon>Bacteria</taxon>
        <taxon>Bacillati</taxon>
        <taxon>Bacillota</taxon>
        <taxon>Erysipelotrichia</taxon>
        <taxon>Erysipelotrichales</taxon>
        <taxon>Coprobacillaceae</taxon>
        <taxon>Longibaculum</taxon>
    </lineage>
</organism>
<dbReference type="AlphaFoldDB" id="A0A4V2W3Q9"/>